<name>A0ABM1C573_LIMPO</name>
<gene>
    <name evidence="13" type="primary">LOC106478391</name>
</gene>
<dbReference type="SUPFAM" id="SSF52768">
    <property type="entry name" value="Arginase/deacetylase"/>
    <property type="match status" value="1"/>
</dbReference>
<dbReference type="Gene3D" id="3.40.800.10">
    <property type="entry name" value="Ureohydrolase domain"/>
    <property type="match status" value="1"/>
</dbReference>
<evidence type="ECO:0000313" key="12">
    <source>
        <dbReference type="Proteomes" id="UP000694941"/>
    </source>
</evidence>
<keyword evidence="8 11" id="KW-0464">Manganese</keyword>
<dbReference type="NCBIfam" id="TIGR01229">
    <property type="entry name" value="rocF_arginase"/>
    <property type="match status" value="1"/>
</dbReference>
<evidence type="ECO:0000256" key="11">
    <source>
        <dbReference type="RuleBase" id="RU361159"/>
    </source>
</evidence>
<sequence length="378" mass="41418">MMMMTTTRAITCYLCKKIFHTQRSNFLHVGSKAIFSNFNIPELEWKNPAFSTVATSSTNIGIIGVPFSKGQRKSGVEKGPLAIRDGGLLEKMQELGLNVKDLGDVEITEVPDENVQQGLAIHSPTVGLVAKKVSEKVSQVLRDNYLCVTLGGDHSLGLGTIHGHSCVYPELSVLWIDAHADINTALTSPTGNLHGMSCSFVLHGLEDHKMPLSGFDWLKPCLHPEHLAYIGLRELDPLERLLVDKLGIPYFSMDDIDRLGIHEVIRKALKAINPRKDRSLHVSFDIDALDKFLVPSTGTPVIGGLTVREALCIAEEVAKTGLLKGLDLVEVNPLLGTKDEVERTVAIAIQVIVAFFGQERLGPMTRHTLSKLDLPVVK</sequence>
<evidence type="ECO:0000256" key="1">
    <source>
        <dbReference type="ARBA" id="ARBA00005098"/>
    </source>
</evidence>
<comment type="catalytic activity">
    <reaction evidence="9 11">
        <text>L-arginine + H2O = urea + L-ornithine</text>
        <dbReference type="Rhea" id="RHEA:20569"/>
        <dbReference type="ChEBI" id="CHEBI:15377"/>
        <dbReference type="ChEBI" id="CHEBI:16199"/>
        <dbReference type="ChEBI" id="CHEBI:32682"/>
        <dbReference type="ChEBI" id="CHEBI:46911"/>
        <dbReference type="EC" id="3.5.3.1"/>
    </reaction>
</comment>
<evidence type="ECO:0000313" key="13">
    <source>
        <dbReference type="RefSeq" id="XP_013794391.1"/>
    </source>
</evidence>
<evidence type="ECO:0000256" key="5">
    <source>
        <dbReference type="ARBA" id="ARBA00022503"/>
    </source>
</evidence>
<evidence type="ECO:0000256" key="7">
    <source>
        <dbReference type="ARBA" id="ARBA00022801"/>
    </source>
</evidence>
<dbReference type="InterPro" id="IPR023696">
    <property type="entry name" value="Ureohydrolase_dom_sf"/>
</dbReference>
<evidence type="ECO:0000256" key="10">
    <source>
        <dbReference type="PROSITE-ProRule" id="PRU00742"/>
    </source>
</evidence>
<organism evidence="12 13">
    <name type="scientific">Limulus polyphemus</name>
    <name type="common">Atlantic horseshoe crab</name>
    <dbReference type="NCBI Taxonomy" id="6850"/>
    <lineage>
        <taxon>Eukaryota</taxon>
        <taxon>Metazoa</taxon>
        <taxon>Ecdysozoa</taxon>
        <taxon>Arthropoda</taxon>
        <taxon>Chelicerata</taxon>
        <taxon>Merostomata</taxon>
        <taxon>Xiphosura</taxon>
        <taxon>Limulidae</taxon>
        <taxon>Limulus</taxon>
    </lineage>
</organism>
<dbReference type="PROSITE" id="PS51409">
    <property type="entry name" value="ARGINASE_2"/>
    <property type="match status" value="1"/>
</dbReference>
<evidence type="ECO:0000256" key="8">
    <source>
        <dbReference type="ARBA" id="ARBA00023211"/>
    </source>
</evidence>
<evidence type="ECO:0000256" key="3">
    <source>
        <dbReference type="ARBA" id="ARBA00018123"/>
    </source>
</evidence>
<evidence type="ECO:0000256" key="6">
    <source>
        <dbReference type="ARBA" id="ARBA00022723"/>
    </source>
</evidence>
<evidence type="ECO:0000256" key="2">
    <source>
        <dbReference type="ARBA" id="ARBA00012168"/>
    </source>
</evidence>
<dbReference type="PRINTS" id="PR00116">
    <property type="entry name" value="ARGINASE"/>
</dbReference>
<reference evidence="13" key="1">
    <citation type="submission" date="2025-08" db="UniProtKB">
        <authorList>
            <consortium name="RefSeq"/>
        </authorList>
    </citation>
    <scope>IDENTIFICATION</scope>
    <source>
        <tissue evidence="13">Muscle</tissue>
    </source>
</reference>
<dbReference type="CDD" id="cd09989">
    <property type="entry name" value="Arginase"/>
    <property type="match status" value="1"/>
</dbReference>
<dbReference type="InterPro" id="IPR006035">
    <property type="entry name" value="Ureohydrolase"/>
</dbReference>
<dbReference type="PANTHER" id="PTHR43782">
    <property type="entry name" value="ARGINASE"/>
    <property type="match status" value="1"/>
</dbReference>
<accession>A0ABM1C573</accession>
<dbReference type="Proteomes" id="UP000694941">
    <property type="component" value="Unplaced"/>
</dbReference>
<evidence type="ECO:0000256" key="4">
    <source>
        <dbReference type="ARBA" id="ARBA00022436"/>
    </source>
</evidence>
<protein>
    <recommendedName>
        <fullName evidence="3 11">Arginase</fullName>
        <ecNumber evidence="2 11">3.5.3.1</ecNumber>
    </recommendedName>
</protein>
<proteinExistence type="inferred from homology"/>
<keyword evidence="4 11" id="KW-0835">Urea cycle</keyword>
<dbReference type="RefSeq" id="XP_013794391.1">
    <property type="nucleotide sequence ID" value="XM_013938937.2"/>
</dbReference>
<evidence type="ECO:0000256" key="9">
    <source>
        <dbReference type="ARBA" id="ARBA00047391"/>
    </source>
</evidence>
<keyword evidence="6 11" id="KW-0479">Metal-binding</keyword>
<comment type="pathway">
    <text evidence="1 11">Nitrogen metabolism; urea cycle; L-ornithine and urea from L-arginine: step 1/1.</text>
</comment>
<dbReference type="PANTHER" id="PTHR43782:SF3">
    <property type="entry name" value="ARGINASE"/>
    <property type="match status" value="1"/>
</dbReference>
<dbReference type="EC" id="3.5.3.1" evidence="2 11"/>
<dbReference type="GeneID" id="106478391"/>
<dbReference type="InterPro" id="IPR014033">
    <property type="entry name" value="Arginase"/>
</dbReference>
<dbReference type="Pfam" id="PF00491">
    <property type="entry name" value="Arginase"/>
    <property type="match status" value="1"/>
</dbReference>
<keyword evidence="5 11" id="KW-0056">Arginine metabolism</keyword>
<keyword evidence="12" id="KW-1185">Reference proteome</keyword>
<comment type="similarity">
    <text evidence="10 11">Belongs to the arginase family.</text>
</comment>
<keyword evidence="7 11" id="KW-0378">Hydrolase</keyword>
<comment type="cofactor">
    <cofactor evidence="11">
        <name>Mn(2+)</name>
        <dbReference type="ChEBI" id="CHEBI:29035"/>
    </cofactor>
    <text evidence="11">Binds 2 manganese ions per subunit.</text>
</comment>